<reference evidence="1" key="1">
    <citation type="submission" date="2022-12" db="EMBL/GenBank/DDBJ databases">
        <title>Genome Sequence of Lasiodiplodia mahajangana.</title>
        <authorList>
            <person name="Buettner E."/>
        </authorList>
    </citation>
    <scope>NUCLEOTIDE SEQUENCE</scope>
    <source>
        <strain evidence="1">VT137</strain>
    </source>
</reference>
<proteinExistence type="predicted"/>
<accession>A0ACC2JU95</accession>
<sequence length="749" mass="84037">MHASSSASCIEESRPTYCYNATVTDNAGMEWPGMLPARPAAAILLPLNQDRTIPGQPTTGQRYQESTAENLARGTQEAVVEMNDQGSGIESGGIDNKSARRMSEAIPNPHDDQIQKPTNQTESSQSKDEEQYRKAGRRSTPRDNGLSRNGLNRTQFQHSSRSSPEPTARPLEPPVTKATLSELDVAKIIHNPRLRHDINFDPELHFRPNLDGEKGRRKQQKADQFWDTLRDQLQQFITDRDGFIQQYGNGEDWSLPLLLRSVKEIIQTLVPARDRLCLDEGLNVELIMQQFSRGMADLEKLASWLSGVLKSHCAPMRDEWVDQMYNQLTNGNRTNNMGELVQGLRNLLSVLEAMKLDVANHQIRCLRPILIEDTVHFEQRFFLKKMRDGKFDTQSGQIWYSRLNRVQNTASVQAFGEMAPFFEELINIIMPSSVRQYPNLPSTFLFDEERITKLRCDMLDAINLEVCMRLYEAYEAAGRNLWHLEAASAVPSPYLATPLSDASGFLSVRTEDEGSEFNFNAPTSRPSSMVFSSAGSAHSSPRSSLIVPSVPAARTPEELRARSQDLYDSLVALVQGSTTNSRSASRWKGMNDSLALQIFRFTNAPTDMLGNFEKSLDTHVGDLGSPTDDPRTSYSPLFQAVEGVFRDRLRAELQLRVKEFKGLTGVSLFSVATGGRLQGSNRTWDISRDGIRDGERDNSGRGTREEGGVEDMTTRLAHMGLLHWRVWSQLVYLGDADNDILDGDVSMVI</sequence>
<comment type="caution">
    <text evidence="1">The sequence shown here is derived from an EMBL/GenBank/DDBJ whole genome shotgun (WGS) entry which is preliminary data.</text>
</comment>
<name>A0ACC2JU95_9PEZI</name>
<evidence type="ECO:0000313" key="1">
    <source>
        <dbReference type="EMBL" id="KAJ8130828.1"/>
    </source>
</evidence>
<organism evidence="1 2">
    <name type="scientific">Lasiodiplodia mahajangana</name>
    <dbReference type="NCBI Taxonomy" id="1108764"/>
    <lineage>
        <taxon>Eukaryota</taxon>
        <taxon>Fungi</taxon>
        <taxon>Dikarya</taxon>
        <taxon>Ascomycota</taxon>
        <taxon>Pezizomycotina</taxon>
        <taxon>Dothideomycetes</taxon>
        <taxon>Dothideomycetes incertae sedis</taxon>
        <taxon>Botryosphaeriales</taxon>
        <taxon>Botryosphaeriaceae</taxon>
        <taxon>Lasiodiplodia</taxon>
    </lineage>
</organism>
<protein>
    <submittedName>
        <fullName evidence="1">Uncharacterized protein</fullName>
    </submittedName>
</protein>
<dbReference type="Proteomes" id="UP001153332">
    <property type="component" value="Unassembled WGS sequence"/>
</dbReference>
<gene>
    <name evidence="1" type="ORF">O1611_g2799</name>
</gene>
<keyword evidence="2" id="KW-1185">Reference proteome</keyword>
<dbReference type="EMBL" id="JAPUUL010000415">
    <property type="protein sequence ID" value="KAJ8130828.1"/>
    <property type="molecule type" value="Genomic_DNA"/>
</dbReference>
<evidence type="ECO:0000313" key="2">
    <source>
        <dbReference type="Proteomes" id="UP001153332"/>
    </source>
</evidence>